<reference evidence="1 2" key="1">
    <citation type="submission" date="2019-05" db="EMBL/GenBank/DDBJ databases">
        <title>Draft genome sequence of Actinomadura sp. 14C53.</title>
        <authorList>
            <person name="Saricaoglu S."/>
            <person name="Isik K."/>
        </authorList>
    </citation>
    <scope>NUCLEOTIDE SEQUENCE [LARGE SCALE GENOMIC DNA]</scope>
    <source>
        <strain evidence="1 2">14C53</strain>
    </source>
</reference>
<sequence>MDGADLKKGTAGEVVGSNLTDVGVAPDGASLYSASGSRDHVEAFATGDLAGRGSYRTGAFPNATAASPDGKHVATARRTGMEDDVRIYKVGGATPVREYDLGSGVTAAPRGLAWSAACDDLFVITDTAGDTRPELRVFHHPTGW</sequence>
<name>A0A5C4J4D8_9ACTN</name>
<evidence type="ECO:0000313" key="1">
    <source>
        <dbReference type="EMBL" id="TMQ91667.1"/>
    </source>
</evidence>
<comment type="caution">
    <text evidence="1">The sequence shown here is derived from an EMBL/GenBank/DDBJ whole genome shotgun (WGS) entry which is preliminary data.</text>
</comment>
<dbReference type="Proteomes" id="UP000309174">
    <property type="component" value="Unassembled WGS sequence"/>
</dbReference>
<evidence type="ECO:0000313" key="2">
    <source>
        <dbReference type="Proteomes" id="UP000309174"/>
    </source>
</evidence>
<organism evidence="1 2">
    <name type="scientific">Actinomadura soli</name>
    <dbReference type="NCBI Taxonomy" id="2508997"/>
    <lineage>
        <taxon>Bacteria</taxon>
        <taxon>Bacillati</taxon>
        <taxon>Actinomycetota</taxon>
        <taxon>Actinomycetes</taxon>
        <taxon>Streptosporangiales</taxon>
        <taxon>Thermomonosporaceae</taxon>
        <taxon>Actinomadura</taxon>
    </lineage>
</organism>
<dbReference type="Gene3D" id="2.130.10.10">
    <property type="entry name" value="YVTN repeat-like/Quinoprotein amine dehydrogenase"/>
    <property type="match status" value="1"/>
</dbReference>
<dbReference type="AlphaFoldDB" id="A0A5C4J4D8"/>
<dbReference type="InterPro" id="IPR011044">
    <property type="entry name" value="Quino_amine_DH_bsu"/>
</dbReference>
<dbReference type="OrthoDB" id="3664785at2"/>
<keyword evidence="2" id="KW-1185">Reference proteome</keyword>
<evidence type="ECO:0008006" key="3">
    <source>
        <dbReference type="Google" id="ProtNLM"/>
    </source>
</evidence>
<dbReference type="EMBL" id="VCKW01000195">
    <property type="protein sequence ID" value="TMQ91667.1"/>
    <property type="molecule type" value="Genomic_DNA"/>
</dbReference>
<dbReference type="RefSeq" id="WP_138648537.1">
    <property type="nucleotide sequence ID" value="NZ_VCKW01000195.1"/>
</dbReference>
<gene>
    <name evidence="1" type="ORF">ETD83_29820</name>
</gene>
<accession>A0A5C4J4D8</accession>
<protein>
    <recommendedName>
        <fullName evidence="3">Lactonase family protein with 7-bladed beta-propeller</fullName>
    </recommendedName>
</protein>
<dbReference type="SUPFAM" id="SSF50969">
    <property type="entry name" value="YVTN repeat-like/Quinoprotein amine dehydrogenase"/>
    <property type="match status" value="1"/>
</dbReference>
<proteinExistence type="predicted"/>
<dbReference type="InterPro" id="IPR015943">
    <property type="entry name" value="WD40/YVTN_repeat-like_dom_sf"/>
</dbReference>